<protein>
    <submittedName>
        <fullName evidence="1">Alcohol dehydrogenase</fullName>
    </submittedName>
</protein>
<organism evidence="1 2">
    <name type="scientific">Melia azedarach</name>
    <name type="common">Chinaberry tree</name>
    <dbReference type="NCBI Taxonomy" id="155640"/>
    <lineage>
        <taxon>Eukaryota</taxon>
        <taxon>Viridiplantae</taxon>
        <taxon>Streptophyta</taxon>
        <taxon>Embryophyta</taxon>
        <taxon>Tracheophyta</taxon>
        <taxon>Spermatophyta</taxon>
        <taxon>Magnoliopsida</taxon>
        <taxon>eudicotyledons</taxon>
        <taxon>Gunneridae</taxon>
        <taxon>Pentapetalae</taxon>
        <taxon>rosids</taxon>
        <taxon>malvids</taxon>
        <taxon>Sapindales</taxon>
        <taxon>Meliaceae</taxon>
        <taxon>Melia</taxon>
    </lineage>
</organism>
<sequence>MQCSKILPERTLKGTSLRKLRASLCLPSVVEKYMNKELELEKFITHSVPFSKINKAFEDMLKREGLRCIIRKGRIKEFGSRT</sequence>
<evidence type="ECO:0000313" key="2">
    <source>
        <dbReference type="Proteomes" id="UP001164539"/>
    </source>
</evidence>
<dbReference type="Proteomes" id="UP001164539">
    <property type="component" value="Chromosome 14"/>
</dbReference>
<dbReference type="EMBL" id="CM051407">
    <property type="protein sequence ID" value="KAJ4700884.1"/>
    <property type="molecule type" value="Genomic_DNA"/>
</dbReference>
<reference evidence="1 2" key="1">
    <citation type="journal article" date="2023" name="Science">
        <title>Complex scaffold remodeling in plant triterpene biosynthesis.</title>
        <authorList>
            <person name="De La Pena R."/>
            <person name="Hodgson H."/>
            <person name="Liu J.C."/>
            <person name="Stephenson M.J."/>
            <person name="Martin A.C."/>
            <person name="Owen C."/>
            <person name="Harkess A."/>
            <person name="Leebens-Mack J."/>
            <person name="Jimenez L.E."/>
            <person name="Osbourn A."/>
            <person name="Sattely E.S."/>
        </authorList>
    </citation>
    <scope>NUCLEOTIDE SEQUENCE [LARGE SCALE GENOMIC DNA]</scope>
    <source>
        <strain evidence="2">cv. JPN11</strain>
        <tissue evidence="1">Leaf</tissue>
    </source>
</reference>
<proteinExistence type="predicted"/>
<keyword evidence="2" id="KW-1185">Reference proteome</keyword>
<comment type="caution">
    <text evidence="1">The sequence shown here is derived from an EMBL/GenBank/DDBJ whole genome shotgun (WGS) entry which is preliminary data.</text>
</comment>
<gene>
    <name evidence="1" type="ORF">OWV82_024203</name>
</gene>
<evidence type="ECO:0000313" key="1">
    <source>
        <dbReference type="EMBL" id="KAJ4700884.1"/>
    </source>
</evidence>
<accession>A0ACC1WPP5</accession>
<name>A0ACC1WPP5_MELAZ</name>